<dbReference type="KEGG" id="amer:121588514"/>
<dbReference type="EnsemblMetazoa" id="AMEM001181-RA">
    <property type="protein sequence ID" value="AMEM001181-PA"/>
    <property type="gene ID" value="AMEM001181"/>
</dbReference>
<keyword evidence="3" id="KW-0472">Membrane</keyword>
<dbReference type="FunFam" id="3.10.120.10:FF:000003">
    <property type="entry name" value="membrane-associated progesterone receptor component 1"/>
    <property type="match status" value="1"/>
</dbReference>
<dbReference type="STRING" id="30066.A0A182UP13"/>
<name>A0A182UP13_ANOME</name>
<keyword evidence="3" id="KW-1133">Transmembrane helix</keyword>
<evidence type="ECO:0000259" key="4">
    <source>
        <dbReference type="SMART" id="SM01117"/>
    </source>
</evidence>
<sequence length="249" mass="26630">MQDEQQQQQQDGGEGATVGGSLLSDIVYEIVSSPVNLALVCIISFLLYKISKTRQPPATLPPPPPELPRLRRDFTLAELKQYDGTQPDGRVLTAVNGNVYDVTKGKAFYGPGGTYAAFGGRDASRGLATFQITSSVSDEYDDLSDLNSHEMESMREWEMQFKEKYYLVGRLLKPGEKPTNYSDEDEDTPTDGSDVRKRAAAAATAAKSADEPARAEAAASGSTSSSSSASATAPESQGDAAEADKAKSE</sequence>
<feature type="region of interest" description="Disordered" evidence="2">
    <location>
        <begin position="175"/>
        <end position="249"/>
    </location>
</feature>
<dbReference type="Proteomes" id="UP000075903">
    <property type="component" value="Unassembled WGS sequence"/>
</dbReference>
<feature type="compositionally biased region" description="Low complexity" evidence="2">
    <location>
        <begin position="215"/>
        <end position="236"/>
    </location>
</feature>
<dbReference type="GO" id="GO:0005783">
    <property type="term" value="C:endoplasmic reticulum"/>
    <property type="evidence" value="ECO:0007669"/>
    <property type="project" value="TreeGrafter"/>
</dbReference>
<dbReference type="AlphaFoldDB" id="A0A182UP13"/>
<evidence type="ECO:0000313" key="6">
    <source>
        <dbReference type="Proteomes" id="UP000075903"/>
    </source>
</evidence>
<comment type="similarity">
    <text evidence="1">Belongs to the cytochrome b5 family. MAPR subfamily.</text>
</comment>
<dbReference type="PANTHER" id="PTHR10281:SF106">
    <property type="entry name" value="IP06960P-RELATED"/>
    <property type="match status" value="1"/>
</dbReference>
<protein>
    <recommendedName>
        <fullName evidence="4">Cytochrome b5 heme-binding domain-containing protein</fullName>
    </recommendedName>
</protein>
<evidence type="ECO:0000256" key="1">
    <source>
        <dbReference type="ARBA" id="ARBA00038357"/>
    </source>
</evidence>
<dbReference type="VEuPathDB" id="VectorBase:AMEM21_007121"/>
<keyword evidence="6" id="KW-1185">Reference proteome</keyword>
<dbReference type="Gene3D" id="3.10.120.10">
    <property type="entry name" value="Cytochrome b5-like heme/steroid binding domain"/>
    <property type="match status" value="1"/>
</dbReference>
<dbReference type="VEuPathDB" id="VectorBase:AMEM001181"/>
<keyword evidence="3" id="KW-0812">Transmembrane</keyword>
<accession>A0A182UP13</accession>
<proteinExistence type="inferred from homology"/>
<dbReference type="Pfam" id="PF00173">
    <property type="entry name" value="Cyt-b5"/>
    <property type="match status" value="1"/>
</dbReference>
<dbReference type="InterPro" id="IPR001199">
    <property type="entry name" value="Cyt_B5-like_heme/steroid-bd"/>
</dbReference>
<evidence type="ECO:0000256" key="2">
    <source>
        <dbReference type="SAM" id="MobiDB-lite"/>
    </source>
</evidence>
<organism evidence="5 6">
    <name type="scientific">Anopheles merus</name>
    <name type="common">Mosquito</name>
    <dbReference type="NCBI Taxonomy" id="30066"/>
    <lineage>
        <taxon>Eukaryota</taxon>
        <taxon>Metazoa</taxon>
        <taxon>Ecdysozoa</taxon>
        <taxon>Arthropoda</taxon>
        <taxon>Hexapoda</taxon>
        <taxon>Insecta</taxon>
        <taxon>Pterygota</taxon>
        <taxon>Neoptera</taxon>
        <taxon>Endopterygota</taxon>
        <taxon>Diptera</taxon>
        <taxon>Nematocera</taxon>
        <taxon>Culicoidea</taxon>
        <taxon>Culicidae</taxon>
        <taxon>Anophelinae</taxon>
        <taxon>Anopheles</taxon>
    </lineage>
</organism>
<feature type="domain" description="Cytochrome b5 heme-binding" evidence="4">
    <location>
        <begin position="74"/>
        <end position="172"/>
    </location>
</feature>
<dbReference type="SMART" id="SM01117">
    <property type="entry name" value="Cyt-b5"/>
    <property type="match status" value="1"/>
</dbReference>
<dbReference type="PANTHER" id="PTHR10281">
    <property type="entry name" value="MEMBRANE-ASSOCIATED PROGESTERONE RECEPTOR COMPONENT-RELATED"/>
    <property type="match status" value="1"/>
</dbReference>
<dbReference type="InterPro" id="IPR050577">
    <property type="entry name" value="MAPR/NEUFC/NENF-like"/>
</dbReference>
<dbReference type="SUPFAM" id="SSF55856">
    <property type="entry name" value="Cytochrome b5-like heme/steroid binding domain"/>
    <property type="match status" value="1"/>
</dbReference>
<dbReference type="InterPro" id="IPR036400">
    <property type="entry name" value="Cyt_B5-like_heme/steroid_sf"/>
</dbReference>
<dbReference type="GeneID" id="121588514"/>
<evidence type="ECO:0000256" key="3">
    <source>
        <dbReference type="SAM" id="Phobius"/>
    </source>
</evidence>
<evidence type="ECO:0000313" key="5">
    <source>
        <dbReference type="EnsemblMetazoa" id="AMEM001181-PA"/>
    </source>
</evidence>
<dbReference type="GO" id="GO:0016020">
    <property type="term" value="C:membrane"/>
    <property type="evidence" value="ECO:0007669"/>
    <property type="project" value="TreeGrafter"/>
</dbReference>
<feature type="transmembrane region" description="Helical" evidence="3">
    <location>
        <begin position="26"/>
        <end position="48"/>
    </location>
</feature>
<dbReference type="RefSeq" id="XP_041762484.1">
    <property type="nucleotide sequence ID" value="XM_041906550.1"/>
</dbReference>
<reference evidence="5" key="1">
    <citation type="submission" date="2020-05" db="UniProtKB">
        <authorList>
            <consortium name="EnsemblMetazoa"/>
        </authorList>
    </citation>
    <scope>IDENTIFICATION</scope>
    <source>
        <strain evidence="5">MAF</strain>
    </source>
</reference>